<sequence>MILSNLIKICVKYNFGSQKYIFINILRSILKQLEECKIWEYTIQWVKLKHSTLPTNPKEWTSDNFSPLKETLINVFRTLNISAFLHALEISSWINRYIENNSYEFKLLVKGFRDGFDIKTIYNLVIVEGTEEILGGYNPLDWDIDNDQFKKTEDKGNLKTKKNCFCISSTYSKPIRPISPSNLFADVSHEFLFSVEELKLKIRSNRENLNGKLLIEMMKIRFNNDLITTVKKKNEFPLQKQFSDIFCYRAGEPATVSSWRTVRNLSLLFRSNRENLNGKLLIEVYLSIIKTFRVKTCFIKFSYKKMMKIRFNNDLITTVKKKNEFPLQKQFSDIFCYRAGEPATVSSWRTMAREFVDDLFVRYQSKLPPSNYSDAPKVCINEIDTLEFEGETFIKKELKSKKRTDIEKAAQEWANYILMKFLRTILVH</sequence>
<keyword evidence="2" id="KW-1185">Reference proteome</keyword>
<protein>
    <submittedName>
        <fullName evidence="1">Uncharacterized protein</fullName>
    </submittedName>
</protein>
<dbReference type="EMBL" id="PQFF01000175">
    <property type="protein sequence ID" value="RHZ77151.1"/>
    <property type="molecule type" value="Genomic_DNA"/>
</dbReference>
<comment type="caution">
    <text evidence="1">The sequence shown here is derived from an EMBL/GenBank/DDBJ whole genome shotgun (WGS) entry which is preliminary data.</text>
</comment>
<proteinExistence type="predicted"/>
<dbReference type="AlphaFoldDB" id="A0A397IMJ3"/>
<reference evidence="1 2" key="1">
    <citation type="submission" date="2018-08" db="EMBL/GenBank/DDBJ databases">
        <title>Genome and evolution of the arbuscular mycorrhizal fungus Diversispora epigaea (formerly Glomus versiforme) and its bacterial endosymbionts.</title>
        <authorList>
            <person name="Sun X."/>
            <person name="Fei Z."/>
            <person name="Harrison M."/>
        </authorList>
    </citation>
    <scope>NUCLEOTIDE SEQUENCE [LARGE SCALE GENOMIC DNA]</scope>
    <source>
        <strain evidence="1 2">IT104</strain>
    </source>
</reference>
<organism evidence="1 2">
    <name type="scientific">Diversispora epigaea</name>
    <dbReference type="NCBI Taxonomy" id="1348612"/>
    <lineage>
        <taxon>Eukaryota</taxon>
        <taxon>Fungi</taxon>
        <taxon>Fungi incertae sedis</taxon>
        <taxon>Mucoromycota</taxon>
        <taxon>Glomeromycotina</taxon>
        <taxon>Glomeromycetes</taxon>
        <taxon>Diversisporales</taxon>
        <taxon>Diversisporaceae</taxon>
        <taxon>Diversispora</taxon>
    </lineage>
</organism>
<gene>
    <name evidence="1" type="ORF">Glove_185g61</name>
</gene>
<name>A0A397IMJ3_9GLOM</name>
<dbReference type="OrthoDB" id="25620at2759"/>
<evidence type="ECO:0000313" key="2">
    <source>
        <dbReference type="Proteomes" id="UP000266861"/>
    </source>
</evidence>
<dbReference type="Proteomes" id="UP000266861">
    <property type="component" value="Unassembled WGS sequence"/>
</dbReference>
<accession>A0A397IMJ3</accession>
<evidence type="ECO:0000313" key="1">
    <source>
        <dbReference type="EMBL" id="RHZ77151.1"/>
    </source>
</evidence>